<proteinExistence type="predicted"/>
<sequence>MSIKKRSLEEPIDIADINPYLPNIFIKAKITSKTSVEVWSKNEKKSNLFSVQLLDHSGEMRMTFSADQCTSVYEKIEVGNIYDMRNTSVKKSIKKYNDIDHKFELNATKSTLIQKNESTPVRNIKLKFHFEDHKSILSATDEKCKDVIAVIKETGEIVDIHSRENNEIYERMDIEIVD</sequence>
<dbReference type="Proteomes" id="UP001239111">
    <property type="component" value="Chromosome 3"/>
</dbReference>
<keyword evidence="2" id="KW-1185">Reference proteome</keyword>
<organism evidence="1 2">
    <name type="scientific">Eretmocerus hayati</name>
    <dbReference type="NCBI Taxonomy" id="131215"/>
    <lineage>
        <taxon>Eukaryota</taxon>
        <taxon>Metazoa</taxon>
        <taxon>Ecdysozoa</taxon>
        <taxon>Arthropoda</taxon>
        <taxon>Hexapoda</taxon>
        <taxon>Insecta</taxon>
        <taxon>Pterygota</taxon>
        <taxon>Neoptera</taxon>
        <taxon>Endopterygota</taxon>
        <taxon>Hymenoptera</taxon>
        <taxon>Apocrita</taxon>
        <taxon>Proctotrupomorpha</taxon>
        <taxon>Chalcidoidea</taxon>
        <taxon>Aphelinidae</taxon>
        <taxon>Aphelininae</taxon>
        <taxon>Eretmocerus</taxon>
    </lineage>
</organism>
<evidence type="ECO:0000313" key="1">
    <source>
        <dbReference type="EMBL" id="KAJ8671735.1"/>
    </source>
</evidence>
<protein>
    <submittedName>
        <fullName evidence="1">Uncharacterized protein</fullName>
    </submittedName>
</protein>
<dbReference type="EMBL" id="CM056743">
    <property type="protein sequence ID" value="KAJ8671735.1"/>
    <property type="molecule type" value="Genomic_DNA"/>
</dbReference>
<evidence type="ECO:0000313" key="2">
    <source>
        <dbReference type="Proteomes" id="UP001239111"/>
    </source>
</evidence>
<comment type="caution">
    <text evidence="1">The sequence shown here is derived from an EMBL/GenBank/DDBJ whole genome shotgun (WGS) entry which is preliminary data.</text>
</comment>
<reference evidence="1" key="1">
    <citation type="submission" date="2023-04" db="EMBL/GenBank/DDBJ databases">
        <title>A chromosome-level genome assembly of the parasitoid wasp Eretmocerus hayati.</title>
        <authorList>
            <person name="Zhong Y."/>
            <person name="Liu S."/>
            <person name="Liu Y."/>
        </authorList>
    </citation>
    <scope>NUCLEOTIDE SEQUENCE</scope>
    <source>
        <strain evidence="1">ZJU_SS_LIU_2023</strain>
    </source>
</reference>
<gene>
    <name evidence="1" type="ORF">QAD02_002994</name>
</gene>
<accession>A0ACC2NKN2</accession>
<name>A0ACC2NKN2_9HYME</name>